<name>A0A834SSD3_9FABA</name>
<dbReference type="EMBL" id="JAAIUW010000011">
    <property type="protein sequence ID" value="KAF7808561.1"/>
    <property type="molecule type" value="Genomic_DNA"/>
</dbReference>
<dbReference type="Proteomes" id="UP000634136">
    <property type="component" value="Unassembled WGS sequence"/>
</dbReference>
<protein>
    <submittedName>
        <fullName evidence="2">Uncharacterized protein</fullName>
    </submittedName>
</protein>
<feature type="signal peptide" evidence="1">
    <location>
        <begin position="1"/>
        <end position="20"/>
    </location>
</feature>
<comment type="caution">
    <text evidence="2">The sequence shown here is derived from an EMBL/GenBank/DDBJ whole genome shotgun (WGS) entry which is preliminary data.</text>
</comment>
<reference evidence="2" key="1">
    <citation type="submission" date="2020-09" db="EMBL/GenBank/DDBJ databases">
        <title>Genome-Enabled Discovery of Anthraquinone Biosynthesis in Senna tora.</title>
        <authorList>
            <person name="Kang S.-H."/>
            <person name="Pandey R.P."/>
            <person name="Lee C.-M."/>
            <person name="Sim J.-S."/>
            <person name="Jeong J.-T."/>
            <person name="Choi B.-S."/>
            <person name="Jung M."/>
            <person name="Ginzburg D."/>
            <person name="Zhao K."/>
            <person name="Won S.Y."/>
            <person name="Oh T.-J."/>
            <person name="Yu Y."/>
            <person name="Kim N.-H."/>
            <person name="Lee O.R."/>
            <person name="Lee T.-H."/>
            <person name="Bashyal P."/>
            <person name="Kim T.-S."/>
            <person name="Lee W.-H."/>
            <person name="Kawkins C."/>
            <person name="Kim C.-K."/>
            <person name="Kim J.S."/>
            <person name="Ahn B.O."/>
            <person name="Rhee S.Y."/>
            <person name="Sohng J.K."/>
        </authorList>
    </citation>
    <scope>NUCLEOTIDE SEQUENCE</scope>
    <source>
        <tissue evidence="2">Leaf</tissue>
    </source>
</reference>
<keyword evidence="3" id="KW-1185">Reference proteome</keyword>
<proteinExistence type="predicted"/>
<evidence type="ECO:0000313" key="3">
    <source>
        <dbReference type="Proteomes" id="UP000634136"/>
    </source>
</evidence>
<feature type="chain" id="PRO_5032808440" evidence="1">
    <location>
        <begin position="21"/>
        <end position="101"/>
    </location>
</feature>
<keyword evidence="1" id="KW-0732">Signal</keyword>
<accession>A0A834SSD3</accession>
<sequence>MDKALAIIAAIAAFIAIVAYKDEQCELSTSWACSELVVLFGPKLENSKFESDLGVPNSCASSRQAFKGDADKSDEADTVPLGMLLVVGGRWSNLNRRLNTR</sequence>
<organism evidence="2 3">
    <name type="scientific">Senna tora</name>
    <dbReference type="NCBI Taxonomy" id="362788"/>
    <lineage>
        <taxon>Eukaryota</taxon>
        <taxon>Viridiplantae</taxon>
        <taxon>Streptophyta</taxon>
        <taxon>Embryophyta</taxon>
        <taxon>Tracheophyta</taxon>
        <taxon>Spermatophyta</taxon>
        <taxon>Magnoliopsida</taxon>
        <taxon>eudicotyledons</taxon>
        <taxon>Gunneridae</taxon>
        <taxon>Pentapetalae</taxon>
        <taxon>rosids</taxon>
        <taxon>fabids</taxon>
        <taxon>Fabales</taxon>
        <taxon>Fabaceae</taxon>
        <taxon>Caesalpinioideae</taxon>
        <taxon>Cassia clade</taxon>
        <taxon>Senna</taxon>
    </lineage>
</organism>
<evidence type="ECO:0000313" key="2">
    <source>
        <dbReference type="EMBL" id="KAF7808561.1"/>
    </source>
</evidence>
<dbReference type="AlphaFoldDB" id="A0A834SSD3"/>
<evidence type="ECO:0000256" key="1">
    <source>
        <dbReference type="SAM" id="SignalP"/>
    </source>
</evidence>
<gene>
    <name evidence="2" type="ORF">G2W53_035304</name>
</gene>